<evidence type="ECO:0000259" key="1">
    <source>
        <dbReference type="Pfam" id="PF22422"/>
    </source>
</evidence>
<name>A0A9W9ZSX3_9CNID</name>
<sequence length="245" mass="28358">MFKVASFESQVIFQQIAYLNPNDDSYLLAIPSREQLRSLLSYMLDEDEFLAPYGIRSVSRYHEKHPYELDLDGNKYKVDYVPGESNTYMFGGNSNWRGPIWFCVNYLIVEALKRYDYFYGTSFKVECPTGSGNLMRLRDVAMELSRRLVSVFLPDKLGHRPCHGNEERYATDEDWNQLVLFYEYFEPETGRGCGASHQTGWTALVAPLFDKIAVDRNRNAIQHLNKALTREEGRTDPTIEGTMNL</sequence>
<dbReference type="InterPro" id="IPR008928">
    <property type="entry name" value="6-hairpin_glycosidase_sf"/>
</dbReference>
<reference evidence="2" key="1">
    <citation type="submission" date="2023-01" db="EMBL/GenBank/DDBJ databases">
        <title>Genome assembly of the deep-sea coral Lophelia pertusa.</title>
        <authorList>
            <person name="Herrera S."/>
            <person name="Cordes E."/>
        </authorList>
    </citation>
    <scope>NUCLEOTIDE SEQUENCE</scope>
    <source>
        <strain evidence="2">USNM1676648</strain>
        <tissue evidence="2">Polyp</tissue>
    </source>
</reference>
<dbReference type="PANTHER" id="PTHR10412">
    <property type="entry name" value="MANNOSYL-OLIGOSACCHARIDE GLUCOSIDASE"/>
    <property type="match status" value="1"/>
</dbReference>
<feature type="domain" description="Mannosylglycerate hydrolase MGH1-like glycoside hydrolase" evidence="1">
    <location>
        <begin position="27"/>
        <end position="199"/>
    </location>
</feature>
<dbReference type="EMBL" id="MU825874">
    <property type="protein sequence ID" value="KAJ7387348.1"/>
    <property type="molecule type" value="Genomic_DNA"/>
</dbReference>
<dbReference type="AlphaFoldDB" id="A0A9W9ZSX3"/>
<gene>
    <name evidence="2" type="ORF">OS493_004339</name>
</gene>
<dbReference type="OrthoDB" id="5978916at2759"/>
<dbReference type="InterPro" id="IPR004888">
    <property type="entry name" value="Glycoside_hydrolase_63"/>
</dbReference>
<accession>A0A9W9ZSX3</accession>
<organism evidence="2 3">
    <name type="scientific">Desmophyllum pertusum</name>
    <dbReference type="NCBI Taxonomy" id="174260"/>
    <lineage>
        <taxon>Eukaryota</taxon>
        <taxon>Metazoa</taxon>
        <taxon>Cnidaria</taxon>
        <taxon>Anthozoa</taxon>
        <taxon>Hexacorallia</taxon>
        <taxon>Scleractinia</taxon>
        <taxon>Caryophylliina</taxon>
        <taxon>Caryophylliidae</taxon>
        <taxon>Desmophyllum</taxon>
    </lineage>
</organism>
<dbReference type="GO" id="GO:0004573">
    <property type="term" value="F:Glc3Man9GlcNAc2 oligosaccharide glucosidase activity"/>
    <property type="evidence" value="ECO:0007669"/>
    <property type="project" value="InterPro"/>
</dbReference>
<protein>
    <recommendedName>
        <fullName evidence="1">Mannosylglycerate hydrolase MGH1-like glycoside hydrolase domain-containing protein</fullName>
    </recommendedName>
</protein>
<dbReference type="SUPFAM" id="SSF48208">
    <property type="entry name" value="Six-hairpin glycosidases"/>
    <property type="match status" value="1"/>
</dbReference>
<dbReference type="PANTHER" id="PTHR10412:SF10">
    <property type="entry name" value="GLYCOSYL HYDROLASE FAMILY 63 C-TERMINAL DOMAIN-CONTAINING PROTEIN"/>
    <property type="match status" value="1"/>
</dbReference>
<keyword evidence="3" id="KW-1185">Reference proteome</keyword>
<proteinExistence type="predicted"/>
<comment type="caution">
    <text evidence="2">The sequence shown here is derived from an EMBL/GenBank/DDBJ whole genome shotgun (WGS) entry which is preliminary data.</text>
</comment>
<evidence type="ECO:0000313" key="3">
    <source>
        <dbReference type="Proteomes" id="UP001163046"/>
    </source>
</evidence>
<dbReference type="Gene3D" id="1.50.10.10">
    <property type="match status" value="1"/>
</dbReference>
<dbReference type="InterPro" id="IPR054491">
    <property type="entry name" value="MGH1-like_GH"/>
</dbReference>
<dbReference type="Pfam" id="PF22422">
    <property type="entry name" value="MGH1-like_GH"/>
    <property type="match status" value="1"/>
</dbReference>
<evidence type="ECO:0000313" key="2">
    <source>
        <dbReference type="EMBL" id="KAJ7387348.1"/>
    </source>
</evidence>
<dbReference type="GO" id="GO:0009311">
    <property type="term" value="P:oligosaccharide metabolic process"/>
    <property type="evidence" value="ECO:0007669"/>
    <property type="project" value="InterPro"/>
</dbReference>
<dbReference type="Proteomes" id="UP001163046">
    <property type="component" value="Unassembled WGS sequence"/>
</dbReference>
<dbReference type="InterPro" id="IPR012341">
    <property type="entry name" value="6hp_glycosidase-like_sf"/>
</dbReference>